<dbReference type="Proteomes" id="UP000033121">
    <property type="component" value="Unassembled WGS sequence"/>
</dbReference>
<dbReference type="STRING" id="1220578.FPE01S_03_07250"/>
<feature type="transmembrane region" description="Helical" evidence="1">
    <location>
        <begin position="12"/>
        <end position="30"/>
    </location>
</feature>
<name>A0A0E9N4T1_9BACT</name>
<dbReference type="EMBL" id="BBWV01000003">
    <property type="protein sequence ID" value="GAO44686.1"/>
    <property type="molecule type" value="Genomic_DNA"/>
</dbReference>
<keyword evidence="3" id="KW-1185">Reference proteome</keyword>
<evidence type="ECO:0000313" key="3">
    <source>
        <dbReference type="Proteomes" id="UP000033121"/>
    </source>
</evidence>
<evidence type="ECO:0000256" key="1">
    <source>
        <dbReference type="SAM" id="Phobius"/>
    </source>
</evidence>
<protein>
    <submittedName>
        <fullName evidence="2">Uncharacterized protein</fullName>
    </submittedName>
</protein>
<evidence type="ECO:0000313" key="2">
    <source>
        <dbReference type="EMBL" id="GAO44686.1"/>
    </source>
</evidence>
<organism evidence="2 3">
    <name type="scientific">Flavihumibacter petaseus NBRC 106054</name>
    <dbReference type="NCBI Taxonomy" id="1220578"/>
    <lineage>
        <taxon>Bacteria</taxon>
        <taxon>Pseudomonadati</taxon>
        <taxon>Bacteroidota</taxon>
        <taxon>Chitinophagia</taxon>
        <taxon>Chitinophagales</taxon>
        <taxon>Chitinophagaceae</taxon>
        <taxon>Flavihumibacter</taxon>
    </lineage>
</organism>
<feature type="transmembrane region" description="Helical" evidence="1">
    <location>
        <begin position="140"/>
        <end position="160"/>
    </location>
</feature>
<comment type="caution">
    <text evidence="2">The sequence shown here is derived from an EMBL/GenBank/DDBJ whole genome shotgun (WGS) entry which is preliminary data.</text>
</comment>
<gene>
    <name evidence="2" type="ORF">FPE01S_03_07250</name>
</gene>
<keyword evidence="1" id="KW-0812">Transmembrane</keyword>
<reference evidence="2 3" key="1">
    <citation type="submission" date="2015-04" db="EMBL/GenBank/DDBJ databases">
        <title>Whole genome shotgun sequence of Flavihumibacter petaseus NBRC 106054.</title>
        <authorList>
            <person name="Miyazawa S."/>
            <person name="Hosoyama A."/>
            <person name="Hashimoto M."/>
            <person name="Noguchi M."/>
            <person name="Tsuchikane K."/>
            <person name="Ohji S."/>
            <person name="Yamazoe A."/>
            <person name="Ichikawa N."/>
            <person name="Kimura A."/>
            <person name="Fujita N."/>
        </authorList>
    </citation>
    <scope>NUCLEOTIDE SEQUENCE [LARGE SCALE GENOMIC DNA]</scope>
    <source>
        <strain evidence="2 3">NBRC 106054</strain>
    </source>
</reference>
<feature type="transmembrane region" description="Helical" evidence="1">
    <location>
        <begin position="36"/>
        <end position="57"/>
    </location>
</feature>
<keyword evidence="1" id="KW-1133">Transmembrane helix</keyword>
<proteinExistence type="predicted"/>
<dbReference type="AlphaFoldDB" id="A0A0E9N4T1"/>
<dbReference type="RefSeq" id="WP_046370566.1">
    <property type="nucleotide sequence ID" value="NZ_BBWV01000003.1"/>
</dbReference>
<sequence>MKIKKTIRLIEYAQGIPHLLFLTSIIITGWNLGWHYLTLVIPVTLSLLSALLLRYIITPRFIRKSADPALVLAVLRQLHIDVKKTTGPGKVKSGDNFQLTDPTELFLLENNLPASINTNNLSLLPVILASSFVLPGFLLGIGLIFVICLGIFGVLLAFLIKTTWSSRMESPVIFFEEEGLIYHQLRIPWTALLDWRLQWNSRYIKNHIFLIYYDNSQRQQEIAISTSNINCDRIDFLMLLNYYKEKYRRHE</sequence>
<keyword evidence="1" id="KW-0472">Membrane</keyword>
<accession>A0A0E9N4T1</accession>
<dbReference type="OrthoDB" id="9819517at2"/>